<evidence type="ECO:0000256" key="1">
    <source>
        <dbReference type="SAM" id="Phobius"/>
    </source>
</evidence>
<accession>A0A228I221</accession>
<keyword evidence="1" id="KW-0812">Transmembrane</keyword>
<reference evidence="2 3" key="2">
    <citation type="submission" date="2017-08" db="EMBL/GenBank/DDBJ databases">
        <title>WGS of novel Burkholderia cepaca complex species.</title>
        <authorList>
            <person name="Lipuma J."/>
            <person name="Spilker T."/>
        </authorList>
    </citation>
    <scope>NUCLEOTIDE SEQUENCE [LARGE SCALE GENOMIC DNA]</scope>
    <source>
        <strain evidence="2 3">AU17325</strain>
    </source>
</reference>
<dbReference type="AlphaFoldDB" id="A0A228I221"/>
<evidence type="ECO:0000313" key="3">
    <source>
        <dbReference type="Proteomes" id="UP000214600"/>
    </source>
</evidence>
<proteinExistence type="predicted"/>
<keyword evidence="1" id="KW-1133">Transmembrane helix</keyword>
<organism evidence="2 3">
    <name type="scientific">Burkholderia aenigmatica</name>
    <dbReference type="NCBI Taxonomy" id="2015348"/>
    <lineage>
        <taxon>Bacteria</taxon>
        <taxon>Pseudomonadati</taxon>
        <taxon>Pseudomonadota</taxon>
        <taxon>Betaproteobacteria</taxon>
        <taxon>Burkholderiales</taxon>
        <taxon>Burkholderiaceae</taxon>
        <taxon>Burkholderia</taxon>
        <taxon>Burkholderia cepacia complex</taxon>
    </lineage>
</organism>
<feature type="transmembrane region" description="Helical" evidence="1">
    <location>
        <begin position="31"/>
        <end position="53"/>
    </location>
</feature>
<protein>
    <submittedName>
        <fullName evidence="2">Uncharacterized protein</fullName>
    </submittedName>
</protein>
<name>A0A228I221_9BURK</name>
<gene>
    <name evidence="2" type="ORF">CFB84_34435</name>
</gene>
<comment type="caution">
    <text evidence="2">The sequence shown here is derived from an EMBL/GenBank/DDBJ whole genome shotgun (WGS) entry which is preliminary data.</text>
</comment>
<feature type="transmembrane region" description="Helical" evidence="1">
    <location>
        <begin position="97"/>
        <end position="118"/>
    </location>
</feature>
<reference evidence="3" key="1">
    <citation type="submission" date="2017-06" db="EMBL/GenBank/DDBJ databases">
        <authorList>
            <person name="LiPuma J."/>
            <person name="Spilker T."/>
        </authorList>
    </citation>
    <scope>NUCLEOTIDE SEQUENCE [LARGE SCALE GENOMIC DNA]</scope>
    <source>
        <strain evidence="3">AU17325</strain>
    </source>
</reference>
<dbReference type="Proteomes" id="UP000214600">
    <property type="component" value="Unassembled WGS sequence"/>
</dbReference>
<sequence>MRQIPFLAFALSALVPGLLWSYFTGDHGSLKYSIPIAYFGTAVFAIPQYLLVVKYWRVSVIASCLCGGMTGLLTWIATFLIYTSIWDDDLFKAGLSAALGFLAFVCLGAVAGFVFWLMHRWQRSNG</sequence>
<evidence type="ECO:0000313" key="2">
    <source>
        <dbReference type="EMBL" id="OXI36470.1"/>
    </source>
</evidence>
<keyword evidence="1" id="KW-0472">Membrane</keyword>
<dbReference type="EMBL" id="NKFA01000023">
    <property type="protein sequence ID" value="OXI36470.1"/>
    <property type="molecule type" value="Genomic_DNA"/>
</dbReference>
<dbReference type="OrthoDB" id="9008166at2"/>
<feature type="transmembrane region" description="Helical" evidence="1">
    <location>
        <begin position="60"/>
        <end position="85"/>
    </location>
</feature>